<feature type="non-terminal residue" evidence="2">
    <location>
        <position position="1"/>
    </location>
</feature>
<dbReference type="Gene3D" id="3.40.390.10">
    <property type="entry name" value="Collagenase (Catalytic Domain)"/>
    <property type="match status" value="1"/>
</dbReference>
<proteinExistence type="predicted"/>
<dbReference type="Pfam" id="PF01431">
    <property type="entry name" value="Peptidase_M13"/>
    <property type="match status" value="1"/>
</dbReference>
<dbReference type="InterPro" id="IPR024079">
    <property type="entry name" value="MetalloPept_cat_dom_sf"/>
</dbReference>
<feature type="domain" description="Peptidase M13 C-terminal" evidence="1">
    <location>
        <begin position="150"/>
        <end position="198"/>
    </location>
</feature>
<evidence type="ECO:0000313" key="3">
    <source>
        <dbReference type="Proteomes" id="UP001235939"/>
    </source>
</evidence>
<dbReference type="InterPro" id="IPR018497">
    <property type="entry name" value="Peptidase_M13_C"/>
</dbReference>
<dbReference type="PROSITE" id="PS51885">
    <property type="entry name" value="NEPRILYSIN"/>
    <property type="match status" value="1"/>
</dbReference>
<dbReference type="SUPFAM" id="SSF55486">
    <property type="entry name" value="Metalloproteases ('zincins'), catalytic domain"/>
    <property type="match status" value="2"/>
</dbReference>
<name>A0ABY6K999_9ARAC</name>
<dbReference type="PANTHER" id="PTHR11733">
    <property type="entry name" value="ZINC METALLOPROTEASE FAMILY M13 NEPRILYSIN-RELATED"/>
    <property type="match status" value="1"/>
</dbReference>
<reference evidence="2 3" key="1">
    <citation type="submission" date="2022-01" db="EMBL/GenBank/DDBJ databases">
        <title>A chromosomal length assembly of Cordylochernes scorpioides.</title>
        <authorList>
            <person name="Zeh D."/>
            <person name="Zeh J."/>
        </authorList>
    </citation>
    <scope>NUCLEOTIDE SEQUENCE [LARGE SCALE GENOMIC DNA]</scope>
    <source>
        <strain evidence="2">IN4F17</strain>
        <tissue evidence="2">Whole Body</tissue>
    </source>
</reference>
<dbReference type="EMBL" id="CP092865">
    <property type="protein sequence ID" value="UYV65153.1"/>
    <property type="molecule type" value="Genomic_DNA"/>
</dbReference>
<dbReference type="InterPro" id="IPR000718">
    <property type="entry name" value="Peptidase_M13"/>
</dbReference>
<sequence length="202" mass="23424">MIVRLPAGWTAYKKWVSRYGQELSLPGLELSHDQLFFLNYAQMDIYTKSEHVRFAQMDIYTKSEHVRFAQMDIYTKSEHVRFAQMDIYTKSEHVRFAQMDIYTKTEHVRCTETSEALHLTQQQQKIDPEQQLYTPKIENIAAVGGPESDFQVIWCGSMRPEDALNKIRTSVHSPGPIRVLGPLSNSHDFAKAYKCKLKTAFT</sequence>
<accession>A0ABY6K999</accession>
<keyword evidence="3" id="KW-1185">Reference proteome</keyword>
<dbReference type="PANTHER" id="PTHR11733:SF241">
    <property type="entry name" value="GH26575P-RELATED"/>
    <property type="match status" value="1"/>
</dbReference>
<protein>
    <submittedName>
        <fullName evidence="2">MMEL1</fullName>
    </submittedName>
</protein>
<dbReference type="Proteomes" id="UP001235939">
    <property type="component" value="Chromosome 03"/>
</dbReference>
<evidence type="ECO:0000313" key="2">
    <source>
        <dbReference type="EMBL" id="UYV65153.1"/>
    </source>
</evidence>
<gene>
    <name evidence="2" type="ORF">LAZ67_3003345</name>
</gene>
<organism evidence="2 3">
    <name type="scientific">Cordylochernes scorpioides</name>
    <dbReference type="NCBI Taxonomy" id="51811"/>
    <lineage>
        <taxon>Eukaryota</taxon>
        <taxon>Metazoa</taxon>
        <taxon>Ecdysozoa</taxon>
        <taxon>Arthropoda</taxon>
        <taxon>Chelicerata</taxon>
        <taxon>Arachnida</taxon>
        <taxon>Pseudoscorpiones</taxon>
        <taxon>Cheliferoidea</taxon>
        <taxon>Chernetidae</taxon>
        <taxon>Cordylochernes</taxon>
    </lineage>
</organism>
<evidence type="ECO:0000259" key="1">
    <source>
        <dbReference type="Pfam" id="PF01431"/>
    </source>
</evidence>